<dbReference type="EMBL" id="WWEO01000043">
    <property type="protein sequence ID" value="NCD70326.1"/>
    <property type="molecule type" value="Genomic_DNA"/>
</dbReference>
<dbReference type="SUPFAM" id="SSF53383">
    <property type="entry name" value="PLP-dependent transferases"/>
    <property type="match status" value="1"/>
</dbReference>
<keyword evidence="5" id="KW-0663">Pyridoxal phosphate</keyword>
<evidence type="ECO:0000313" key="8">
    <source>
        <dbReference type="Proteomes" id="UP000638732"/>
    </source>
</evidence>
<dbReference type="Proteomes" id="UP000638732">
    <property type="component" value="Unassembled WGS sequence"/>
</dbReference>
<dbReference type="Pfam" id="PF00155">
    <property type="entry name" value="Aminotran_1_2"/>
    <property type="match status" value="1"/>
</dbReference>
<feature type="domain" description="Aminotransferase class I/classII large" evidence="6">
    <location>
        <begin position="33"/>
        <end position="409"/>
    </location>
</feature>
<dbReference type="PANTHER" id="PTHR46383:SF1">
    <property type="entry name" value="ASPARTATE AMINOTRANSFERASE"/>
    <property type="match status" value="1"/>
</dbReference>
<organism evidence="7 8">
    <name type="scientific">Mucilaginibacter agri</name>
    <dbReference type="NCBI Taxonomy" id="2695265"/>
    <lineage>
        <taxon>Bacteria</taxon>
        <taxon>Pseudomonadati</taxon>
        <taxon>Bacteroidota</taxon>
        <taxon>Sphingobacteriia</taxon>
        <taxon>Sphingobacteriales</taxon>
        <taxon>Sphingobacteriaceae</taxon>
        <taxon>Mucilaginibacter</taxon>
    </lineage>
</organism>
<keyword evidence="4" id="KW-0808">Transferase</keyword>
<evidence type="ECO:0000259" key="6">
    <source>
        <dbReference type="Pfam" id="PF00155"/>
    </source>
</evidence>
<dbReference type="InterPro" id="IPR015424">
    <property type="entry name" value="PyrdxlP-dep_Trfase"/>
</dbReference>
<dbReference type="InterPro" id="IPR050596">
    <property type="entry name" value="AspAT/PAT-like"/>
</dbReference>
<dbReference type="GO" id="GO:0008483">
    <property type="term" value="F:transaminase activity"/>
    <property type="evidence" value="ECO:0007669"/>
    <property type="project" value="UniProtKB-KW"/>
</dbReference>
<evidence type="ECO:0000256" key="3">
    <source>
        <dbReference type="ARBA" id="ARBA00022576"/>
    </source>
</evidence>
<evidence type="ECO:0000313" key="7">
    <source>
        <dbReference type="EMBL" id="NCD70326.1"/>
    </source>
</evidence>
<dbReference type="Gene3D" id="3.90.1150.10">
    <property type="entry name" value="Aspartate Aminotransferase, domain 1"/>
    <property type="match status" value="1"/>
</dbReference>
<dbReference type="RefSeq" id="WP_166586309.1">
    <property type="nucleotide sequence ID" value="NZ_WWEO01000043.1"/>
</dbReference>
<comment type="similarity">
    <text evidence="2">Belongs to the class-I pyridoxal-phosphate-dependent aminotransferase family.</text>
</comment>
<dbReference type="AlphaFoldDB" id="A0A965ZIM1"/>
<evidence type="ECO:0000256" key="5">
    <source>
        <dbReference type="ARBA" id="ARBA00022898"/>
    </source>
</evidence>
<name>A0A965ZIM1_9SPHI</name>
<protein>
    <submittedName>
        <fullName evidence="7">Aminotransferase class I/II-fold pyridoxal phosphate-dependent enzyme</fullName>
    </submittedName>
</protein>
<dbReference type="InterPro" id="IPR004839">
    <property type="entry name" value="Aminotransferase_I/II_large"/>
</dbReference>
<comment type="caution">
    <text evidence="7">The sequence shown here is derived from an EMBL/GenBank/DDBJ whole genome shotgun (WGS) entry which is preliminary data.</text>
</comment>
<dbReference type="CDD" id="cd00609">
    <property type="entry name" value="AAT_like"/>
    <property type="match status" value="1"/>
</dbReference>
<dbReference type="Gene3D" id="3.40.640.10">
    <property type="entry name" value="Type I PLP-dependent aspartate aminotransferase-like (Major domain)"/>
    <property type="match status" value="1"/>
</dbReference>
<dbReference type="GO" id="GO:0006520">
    <property type="term" value="P:amino acid metabolic process"/>
    <property type="evidence" value="ECO:0007669"/>
    <property type="project" value="InterPro"/>
</dbReference>
<dbReference type="InterPro" id="IPR015422">
    <property type="entry name" value="PyrdxlP-dep_Trfase_small"/>
</dbReference>
<comment type="cofactor">
    <cofactor evidence="1">
        <name>pyridoxal 5'-phosphate</name>
        <dbReference type="ChEBI" id="CHEBI:597326"/>
    </cofactor>
</comment>
<dbReference type="GO" id="GO:0030170">
    <property type="term" value="F:pyridoxal phosphate binding"/>
    <property type="evidence" value="ECO:0007669"/>
    <property type="project" value="InterPro"/>
</dbReference>
<keyword evidence="3 7" id="KW-0032">Aminotransferase</keyword>
<accession>A0A965ZIM1</accession>
<reference evidence="7" key="2">
    <citation type="submission" date="2020-10" db="EMBL/GenBank/DDBJ databases">
        <title>Mucilaginibacter sp. nov., isolated from soil.</title>
        <authorList>
            <person name="Jeon C.O."/>
        </authorList>
    </citation>
    <scope>NUCLEOTIDE SEQUENCE</scope>
    <source>
        <strain evidence="7">R11</strain>
    </source>
</reference>
<keyword evidence="8" id="KW-1185">Reference proteome</keyword>
<gene>
    <name evidence="7" type="ORF">GSY63_13240</name>
</gene>
<sequence>MSTSHLAQTLRGSEIIKIGAEINELKRQGQQIANLTIGDFDANIYPIPAELKQGIIDAYEHNQTNYPPADGVAALRQEVSAFLKKHYGLDYSANQILISSGSRPLIYSTFLALIDKGDKVVYPVPSWNNNHYCHLLSANEVQIETRAEHDFMPTADDIRPHLKGATLLALCSPLNPTGTMFDKKDLEEICDLVIEENASRLPGEKPLYLMYDQIYSKLTFNKEHVDPVSQRPALKDYTIYIDGISKCLAATGVRVGWGFGPEKIIGQMRSIVGHMGAWAPKAEQVATAEFIKSEEPLNNYLNHFKGEIQTSLSTLYDGFQQLKSEGFSVDAIQPMGAIYLTVKVDYVGKTTPTGEVLNSPADINFYLIKEAKVALVPFSAFGTDDSVTWFRASVGTCTHEEIRQMIPRIKDALAKLS</sequence>
<proteinExistence type="inferred from homology"/>
<evidence type="ECO:0000256" key="4">
    <source>
        <dbReference type="ARBA" id="ARBA00022679"/>
    </source>
</evidence>
<reference evidence="7" key="1">
    <citation type="submission" date="2020-01" db="EMBL/GenBank/DDBJ databases">
        <authorList>
            <person name="Seo Y.L."/>
        </authorList>
    </citation>
    <scope>NUCLEOTIDE SEQUENCE</scope>
    <source>
        <strain evidence="7">R11</strain>
    </source>
</reference>
<evidence type="ECO:0000256" key="1">
    <source>
        <dbReference type="ARBA" id="ARBA00001933"/>
    </source>
</evidence>
<evidence type="ECO:0000256" key="2">
    <source>
        <dbReference type="ARBA" id="ARBA00007441"/>
    </source>
</evidence>
<dbReference type="InterPro" id="IPR015421">
    <property type="entry name" value="PyrdxlP-dep_Trfase_major"/>
</dbReference>
<dbReference type="PANTHER" id="PTHR46383">
    <property type="entry name" value="ASPARTATE AMINOTRANSFERASE"/>
    <property type="match status" value="1"/>
</dbReference>